<evidence type="ECO:0000313" key="6">
    <source>
        <dbReference type="Proteomes" id="UP001302316"/>
    </source>
</evidence>
<accession>A0AAP6JEX6</accession>
<reference evidence="5 6" key="1">
    <citation type="submission" date="2023-12" db="EMBL/GenBank/DDBJ databases">
        <title>Whole-genome sequencing of halo(alkali)philic microorganisms from hypersaline lakes.</title>
        <authorList>
            <person name="Sorokin D.Y."/>
            <person name="Merkel A.Y."/>
            <person name="Messina E."/>
            <person name="Yakimov M."/>
        </authorList>
    </citation>
    <scope>NUCLEOTIDE SEQUENCE [LARGE SCALE GENOMIC DNA]</scope>
    <source>
        <strain evidence="5 6">AB-CW1</strain>
    </source>
</reference>
<dbReference type="GO" id="GO:0005886">
    <property type="term" value="C:plasma membrane"/>
    <property type="evidence" value="ECO:0007669"/>
    <property type="project" value="UniProtKB-SubCell"/>
</dbReference>
<dbReference type="InterPro" id="IPR007451">
    <property type="entry name" value="HflD"/>
</dbReference>
<dbReference type="AlphaFoldDB" id="A0AAP6JEX6"/>
<keyword evidence="3 4" id="KW-0472">Membrane</keyword>
<evidence type="ECO:0000256" key="4">
    <source>
        <dbReference type="HAMAP-Rule" id="MF_00695"/>
    </source>
</evidence>
<dbReference type="GO" id="GO:0005737">
    <property type="term" value="C:cytoplasm"/>
    <property type="evidence" value="ECO:0007669"/>
    <property type="project" value="UniProtKB-SubCell"/>
</dbReference>
<evidence type="ECO:0000256" key="3">
    <source>
        <dbReference type="ARBA" id="ARBA00023136"/>
    </source>
</evidence>
<dbReference type="PANTHER" id="PTHR38100">
    <property type="entry name" value="HIGH FREQUENCY LYSOGENIZATION PROTEIN HFLD"/>
    <property type="match status" value="1"/>
</dbReference>
<name>A0AAP6JEX6_9GAMM</name>
<comment type="similarity">
    <text evidence="4">Belongs to the HflD family.</text>
</comment>
<evidence type="ECO:0000313" key="5">
    <source>
        <dbReference type="EMBL" id="MEA5445337.1"/>
    </source>
</evidence>
<dbReference type="Proteomes" id="UP001302316">
    <property type="component" value="Unassembled WGS sequence"/>
</dbReference>
<dbReference type="SUPFAM" id="SSF101322">
    <property type="entry name" value="YcfC-like"/>
    <property type="match status" value="1"/>
</dbReference>
<dbReference type="RefSeq" id="WP_346050966.1">
    <property type="nucleotide sequence ID" value="NZ_JAYGII010000008.1"/>
</dbReference>
<keyword evidence="6" id="KW-1185">Reference proteome</keyword>
<dbReference type="PANTHER" id="PTHR38100:SF1">
    <property type="entry name" value="HIGH FREQUENCY LYSOGENIZATION PROTEIN HFLD"/>
    <property type="match status" value="1"/>
</dbReference>
<comment type="subcellular location">
    <subcellularLocation>
        <location evidence="4">Cytoplasm</location>
    </subcellularLocation>
    <subcellularLocation>
        <location evidence="4">Cell membrane</location>
        <topology evidence="4">Peripheral membrane protein</topology>
        <orientation evidence="4">Cytoplasmic side</orientation>
    </subcellularLocation>
</comment>
<keyword evidence="2 4" id="KW-0963">Cytoplasm</keyword>
<evidence type="ECO:0000256" key="1">
    <source>
        <dbReference type="ARBA" id="ARBA00022475"/>
    </source>
</evidence>
<dbReference type="HAMAP" id="MF_00695">
    <property type="entry name" value="HflD_protein"/>
    <property type="match status" value="1"/>
</dbReference>
<protein>
    <recommendedName>
        <fullName evidence="4">High frequency lysogenization protein HflD homolog</fullName>
    </recommendedName>
</protein>
<evidence type="ECO:0000256" key="2">
    <source>
        <dbReference type="ARBA" id="ARBA00022490"/>
    </source>
</evidence>
<organism evidence="5 6">
    <name type="scientific">Natronospira elongata</name>
    <dbReference type="NCBI Taxonomy" id="3110268"/>
    <lineage>
        <taxon>Bacteria</taxon>
        <taxon>Pseudomonadati</taxon>
        <taxon>Pseudomonadota</taxon>
        <taxon>Gammaproteobacteria</taxon>
        <taxon>Natronospirales</taxon>
        <taxon>Natronospiraceae</taxon>
        <taxon>Natronospira</taxon>
    </lineage>
</organism>
<dbReference type="InterPro" id="IPR035932">
    <property type="entry name" value="HflD-like_sf"/>
</dbReference>
<sequence length="211" mass="23508">MSKRRDRVLALAGVFQSVKGVHDLARQGQTDNTILDTAVLSVLTRDAEQTEEIFGGIKAVSQGLRLFHRLLTERVPDEDMMLTRYAVGVMHIARKLRKNPQLLEKLGSGINNAERSVAHFGRDHDNVFAGLADTYSETAGQIHPRIMVSGNDSHLQNPRVVNRIRSLLLAGIRSAVLWYQLGGSRLSLIFRRQSLAEEALRLSRETATDEG</sequence>
<dbReference type="EMBL" id="JAYGII010000008">
    <property type="protein sequence ID" value="MEA5445337.1"/>
    <property type="molecule type" value="Genomic_DNA"/>
</dbReference>
<keyword evidence="1 4" id="KW-1003">Cell membrane</keyword>
<dbReference type="NCBIfam" id="NF001246">
    <property type="entry name" value="PRK00218.1-2"/>
    <property type="match status" value="1"/>
</dbReference>
<dbReference type="Pfam" id="PF04356">
    <property type="entry name" value="DUF489"/>
    <property type="match status" value="1"/>
</dbReference>
<dbReference type="Gene3D" id="1.10.3890.10">
    <property type="entry name" value="HflD-like"/>
    <property type="match status" value="1"/>
</dbReference>
<gene>
    <name evidence="4 5" type="primary">hflD</name>
    <name evidence="5" type="ORF">VCB98_05855</name>
</gene>
<comment type="caution">
    <text evidence="5">The sequence shown here is derived from an EMBL/GenBank/DDBJ whole genome shotgun (WGS) entry which is preliminary data.</text>
</comment>
<proteinExistence type="inferred from homology"/>